<feature type="compositionally biased region" description="Basic and acidic residues" evidence="1">
    <location>
        <begin position="92"/>
        <end position="106"/>
    </location>
</feature>
<dbReference type="AlphaFoldDB" id="A0AA88IP68"/>
<reference evidence="2" key="1">
    <citation type="submission" date="2023-08" db="EMBL/GenBank/DDBJ databases">
        <title>Pelteobagrus vachellii genome.</title>
        <authorList>
            <person name="Liu H."/>
        </authorList>
    </citation>
    <scope>NUCLEOTIDE SEQUENCE</scope>
    <source>
        <strain evidence="2">PRFRI_2022a</strain>
        <tissue evidence="2">Muscle</tissue>
    </source>
</reference>
<evidence type="ECO:0000313" key="3">
    <source>
        <dbReference type="Proteomes" id="UP001187315"/>
    </source>
</evidence>
<feature type="compositionally biased region" description="Pro residues" evidence="1">
    <location>
        <begin position="1"/>
        <end position="24"/>
    </location>
</feature>
<dbReference type="Proteomes" id="UP001187315">
    <property type="component" value="Unassembled WGS sequence"/>
</dbReference>
<keyword evidence="3" id="KW-1185">Reference proteome</keyword>
<proteinExistence type="predicted"/>
<comment type="caution">
    <text evidence="2">The sequence shown here is derived from an EMBL/GenBank/DDBJ whole genome shotgun (WGS) entry which is preliminary data.</text>
</comment>
<feature type="region of interest" description="Disordered" evidence="1">
    <location>
        <begin position="1"/>
        <end position="106"/>
    </location>
</feature>
<name>A0AA88IP68_TACVA</name>
<organism evidence="2 3">
    <name type="scientific">Tachysurus vachellii</name>
    <name type="common">Darkbarbel catfish</name>
    <name type="synonym">Pelteobagrus vachellii</name>
    <dbReference type="NCBI Taxonomy" id="175792"/>
    <lineage>
        <taxon>Eukaryota</taxon>
        <taxon>Metazoa</taxon>
        <taxon>Chordata</taxon>
        <taxon>Craniata</taxon>
        <taxon>Vertebrata</taxon>
        <taxon>Euteleostomi</taxon>
        <taxon>Actinopterygii</taxon>
        <taxon>Neopterygii</taxon>
        <taxon>Teleostei</taxon>
        <taxon>Ostariophysi</taxon>
        <taxon>Siluriformes</taxon>
        <taxon>Bagridae</taxon>
        <taxon>Tachysurus</taxon>
    </lineage>
</organism>
<dbReference type="EMBL" id="JAVHJS010000024">
    <property type="protein sequence ID" value="KAK2818160.1"/>
    <property type="molecule type" value="Genomic_DNA"/>
</dbReference>
<gene>
    <name evidence="2" type="ORF">Q7C36_022093</name>
</gene>
<accession>A0AA88IP68</accession>
<sequence length="106" mass="10604">MADPTPPTPPPRSSSCPHGPPPIPCKAAIPFTSCDSDGNNAEGGAAGGDAGGAEDKPMVPEQETSPFPNTPVRASPGNEEELNAPVQESGEGDIKCGEKGGAPDKQ</sequence>
<protein>
    <submittedName>
        <fullName evidence="2">Uncharacterized protein</fullName>
    </submittedName>
</protein>
<evidence type="ECO:0000313" key="2">
    <source>
        <dbReference type="EMBL" id="KAK2818160.1"/>
    </source>
</evidence>
<evidence type="ECO:0000256" key="1">
    <source>
        <dbReference type="SAM" id="MobiDB-lite"/>
    </source>
</evidence>